<organism evidence="2 3">
    <name type="scientific">Psychromonas ingrahamii (strain DSM 17664 / CCUG 51855 / 37)</name>
    <dbReference type="NCBI Taxonomy" id="357804"/>
    <lineage>
        <taxon>Bacteria</taxon>
        <taxon>Pseudomonadati</taxon>
        <taxon>Pseudomonadota</taxon>
        <taxon>Gammaproteobacteria</taxon>
        <taxon>Alteromonadales</taxon>
        <taxon>Psychromonadaceae</taxon>
        <taxon>Psychromonas</taxon>
    </lineage>
</organism>
<dbReference type="KEGG" id="pin:Ping_2113"/>
<dbReference type="HOGENOM" id="CLU_2023489_0_0_6"/>
<feature type="transmembrane region" description="Helical" evidence="1">
    <location>
        <begin position="20"/>
        <end position="42"/>
    </location>
</feature>
<gene>
    <name evidence="2" type="ordered locus">Ping_2113</name>
</gene>
<keyword evidence="1" id="KW-0472">Membrane</keyword>
<keyword evidence="1" id="KW-1133">Transmembrane helix</keyword>
<keyword evidence="3" id="KW-1185">Reference proteome</keyword>
<dbReference type="Proteomes" id="UP000000639">
    <property type="component" value="Chromosome"/>
</dbReference>
<dbReference type="AlphaFoldDB" id="A1SWJ4"/>
<evidence type="ECO:0000256" key="1">
    <source>
        <dbReference type="SAM" id="Phobius"/>
    </source>
</evidence>
<reference evidence="2 3" key="1">
    <citation type="submission" date="2007-01" db="EMBL/GenBank/DDBJ databases">
        <title>Complete sequence of Psychromonas ingrahamii 37.</title>
        <authorList>
            <consortium name="US DOE Joint Genome Institute"/>
            <person name="Copeland A."/>
            <person name="Lucas S."/>
            <person name="Lapidus A."/>
            <person name="Barry K."/>
            <person name="Detter J.C."/>
            <person name="Glavina del Rio T."/>
            <person name="Hammon N."/>
            <person name="Israni S."/>
            <person name="Dalin E."/>
            <person name="Tice H."/>
            <person name="Pitluck S."/>
            <person name="Thompson L.S."/>
            <person name="Brettin T."/>
            <person name="Bruce D."/>
            <person name="Han C."/>
            <person name="Tapia R."/>
            <person name="Schmutz J."/>
            <person name="Larimer F."/>
            <person name="Land M."/>
            <person name="Hauser L."/>
            <person name="Kyrpides N."/>
            <person name="Ivanova N."/>
            <person name="Staley J."/>
            <person name="Richardson P."/>
        </authorList>
    </citation>
    <scope>NUCLEOTIDE SEQUENCE [LARGE SCALE GENOMIC DNA]</scope>
    <source>
        <strain evidence="2 3">37</strain>
    </source>
</reference>
<name>A1SWJ4_PSYIN</name>
<evidence type="ECO:0000313" key="2">
    <source>
        <dbReference type="EMBL" id="ABM03859.1"/>
    </source>
</evidence>
<evidence type="ECO:0000313" key="3">
    <source>
        <dbReference type="Proteomes" id="UP000000639"/>
    </source>
</evidence>
<dbReference type="eggNOG" id="ENOG50335US">
    <property type="taxonomic scope" value="Bacteria"/>
</dbReference>
<accession>A1SWJ4</accession>
<dbReference type="EMBL" id="CP000510">
    <property type="protein sequence ID" value="ABM03859.1"/>
    <property type="molecule type" value="Genomic_DNA"/>
</dbReference>
<protein>
    <submittedName>
        <fullName evidence="2">Uncharacterized protein</fullName>
    </submittedName>
</protein>
<proteinExistence type="predicted"/>
<keyword evidence="1" id="KW-0812">Transmembrane</keyword>
<sequence length="141" mass="15912">MLYYLNMGHFTLTFRSYIALIKSIFSAVGIFAILALVIGMVADIRSADSTKGGYEYPFAGWSGKTIDFSAMYQTKDGLYKSGYVIDQFFNCHTGMISWEILGVIKGDFRKFSERAIVVHKPQDECRARGYNTDSWAISDLL</sequence>